<gene>
    <name evidence="1" type="ORF">JEQ12_016157</name>
</gene>
<reference evidence="1 2" key="1">
    <citation type="submission" date="2020-12" db="EMBL/GenBank/DDBJ databases">
        <title>De novo assembly of Tibetan sheep genome.</title>
        <authorList>
            <person name="Li X."/>
        </authorList>
    </citation>
    <scope>NUCLEOTIDE SEQUENCE [LARGE SCALE GENOMIC DNA]</scope>
    <source>
        <tissue evidence="1">Heart</tissue>
    </source>
</reference>
<proteinExistence type="predicted"/>
<dbReference type="AlphaFoldDB" id="A0A836ABN5"/>
<evidence type="ECO:0000313" key="2">
    <source>
        <dbReference type="Proteomes" id="UP000664991"/>
    </source>
</evidence>
<evidence type="ECO:0000313" key="1">
    <source>
        <dbReference type="EMBL" id="KAG5208592.1"/>
    </source>
</evidence>
<protein>
    <submittedName>
        <fullName evidence="1">Uncharacterized protein</fullName>
    </submittedName>
</protein>
<dbReference type="Proteomes" id="UP000664991">
    <property type="component" value="Unassembled WGS sequence"/>
</dbReference>
<organism evidence="1 2">
    <name type="scientific">Ovis aries</name>
    <name type="common">Sheep</name>
    <dbReference type="NCBI Taxonomy" id="9940"/>
    <lineage>
        <taxon>Eukaryota</taxon>
        <taxon>Metazoa</taxon>
        <taxon>Chordata</taxon>
        <taxon>Craniata</taxon>
        <taxon>Vertebrata</taxon>
        <taxon>Euteleostomi</taxon>
        <taxon>Mammalia</taxon>
        <taxon>Eutheria</taxon>
        <taxon>Laurasiatheria</taxon>
        <taxon>Artiodactyla</taxon>
        <taxon>Ruminantia</taxon>
        <taxon>Pecora</taxon>
        <taxon>Bovidae</taxon>
        <taxon>Caprinae</taxon>
        <taxon>Ovis</taxon>
    </lineage>
</organism>
<sequence>MAKERGIWTPWAIPATVPGGQQKAGAGTLTFCLAELVSSEIGGFRKGLTGLLAMQGTLVRSMVRKGPMCRGTAKLVHDDDSLSSRVRELHLLSLCAETTEAYTL</sequence>
<accession>A0A836ABN5</accession>
<name>A0A836ABN5_SHEEP</name>
<comment type="caution">
    <text evidence="1">The sequence shown here is derived from an EMBL/GenBank/DDBJ whole genome shotgun (WGS) entry which is preliminary data.</text>
</comment>
<dbReference type="EMBL" id="JAEMGP010000005">
    <property type="protein sequence ID" value="KAG5208592.1"/>
    <property type="molecule type" value="Genomic_DNA"/>
</dbReference>